<dbReference type="InterPro" id="IPR038704">
    <property type="entry name" value="YEAST_sf"/>
</dbReference>
<dbReference type="Gene3D" id="1.10.472.30">
    <property type="entry name" value="Transcription elongation factor S-II, central domain"/>
    <property type="match status" value="1"/>
</dbReference>
<feature type="region of interest" description="Disordered" evidence="6">
    <location>
        <begin position="1180"/>
        <end position="1216"/>
    </location>
</feature>
<protein>
    <submittedName>
        <fullName evidence="10">Uncharacterized protein</fullName>
    </submittedName>
</protein>
<feature type="region of interest" description="Disordered" evidence="6">
    <location>
        <begin position="924"/>
        <end position="947"/>
    </location>
</feature>
<dbReference type="InterPro" id="IPR003618">
    <property type="entry name" value="TFIIS_cen_dom"/>
</dbReference>
<comment type="subcellular location">
    <subcellularLocation>
        <location evidence="5">Nucleus</location>
    </subcellularLocation>
</comment>
<gene>
    <name evidence="10" type="ORF">D9758_012969</name>
</gene>
<feature type="compositionally biased region" description="Polar residues" evidence="6">
    <location>
        <begin position="65"/>
        <end position="74"/>
    </location>
</feature>
<feature type="region of interest" description="Disordered" evidence="6">
    <location>
        <begin position="65"/>
        <end position="86"/>
    </location>
</feature>
<dbReference type="InterPro" id="IPR055127">
    <property type="entry name" value="YEATS2_3HBD"/>
</dbReference>
<feature type="domain" description="YEATS" evidence="7">
    <location>
        <begin position="530"/>
        <end position="684"/>
    </location>
</feature>
<feature type="compositionally biased region" description="Low complexity" evidence="6">
    <location>
        <begin position="1180"/>
        <end position="1190"/>
    </location>
</feature>
<keyword evidence="3" id="KW-0862">Zinc</keyword>
<dbReference type="GO" id="GO:0006368">
    <property type="term" value="P:transcription elongation by RNA polymerase II"/>
    <property type="evidence" value="ECO:0007669"/>
    <property type="project" value="TreeGrafter"/>
</dbReference>
<dbReference type="GO" id="GO:0005634">
    <property type="term" value="C:nucleus"/>
    <property type="evidence" value="ECO:0007669"/>
    <property type="project" value="UniProtKB-SubCell"/>
</dbReference>
<name>A0A8H5FNQ7_9AGAR</name>
<evidence type="ECO:0000259" key="8">
    <source>
        <dbReference type="PROSITE" id="PS51319"/>
    </source>
</evidence>
<evidence type="ECO:0000256" key="6">
    <source>
        <dbReference type="SAM" id="MobiDB-lite"/>
    </source>
</evidence>
<dbReference type="EMBL" id="JAACJM010000138">
    <property type="protein sequence ID" value="KAF5343526.1"/>
    <property type="molecule type" value="Genomic_DNA"/>
</dbReference>
<dbReference type="SMART" id="SM00510">
    <property type="entry name" value="TFS2M"/>
    <property type="match status" value="1"/>
</dbReference>
<dbReference type="Pfam" id="PF22951">
    <property type="entry name" value="3HBD"/>
    <property type="match status" value="1"/>
</dbReference>
<feature type="compositionally biased region" description="Low complexity" evidence="6">
    <location>
        <begin position="936"/>
        <end position="947"/>
    </location>
</feature>
<feature type="compositionally biased region" description="Basic and acidic residues" evidence="6">
    <location>
        <begin position="694"/>
        <end position="716"/>
    </location>
</feature>
<sequence>MRANCPGRVQESKAGLAIGKLRQHFSEEVADAAKDLVKKWKNELELKAKQAAWRINAKAATVSKISTPTATSSNRKTEVRSSKTDKPKINVTGDKIRDKCIELLYDALAVDSSVSTDLISQRAIAIESAVLNLFGTTADYKNNIRSLFVNLRDKNNPGLRESVVAGDIPADTLSKMTSSQVGSLNKRKNAMQTDSGQLDLEEAILVSEIDLEISLRERLAATLESRIKWASLLQDALNSETADVPQVVFKDAALNALTAIDANSDILFTRENFAPVAVAHSVNNAQKGKPTPKEKPLTRSQKSKFIYLRSSPSETQGSTQIYILRCPTCLRTAFTNLQGLYNHARISHSIGWGTHEECVKTCSVLKEEVEAQVGHEFELEAGIDIGSGSALLPGVKSLFQMAVEGTRDRVAGDACQEMETGEEKSVHLTKTLGLHGDSPALAQFLGKEAKRKEIKVRTEDENAEVDIHGLDEEQRPKRRWRRPNPHLYGSRSAESGAAVVPAIEDEDLKPLAELQNGSKMSEDLATPSIQSSRFRMACRIIITDSSLFVPPKQRAETAREHTHKWMLSVESASYSIDLTTVLTSMTVTSIPLPNMDPMDFIPIPALTATEPPYLVVGTTSEPFHAQIELVFNPGGSTHGGEAQKIILEHWVGLDMLGTSKSPVKGDEQMVDVELDKDTELRPAKTGYTPTSSRVHWETKKDGEVKVENDDRTDNLKTEPGVGDAGDVPNASNANGADSNDETKPDVTPSVPDPPSNKRGRSSNANAAVKPKLPYKLVANQEELNGLVMGRRKAIEWGRAKAIRDAYTERIKESQPRIPASPSTTSPGASDTAQIPLPSVNTELHINTSLIPLTVSDVFCWLEDEGHFFREPLPAPSGDQDTAAPTEDTSKESRWAQLLQDGKWCKVCGLGLWAHGILDIPDPASVTASQSGHGRRASTAASSSALSAITFPQPTEPGLYDMRGQPVSPQSFKCDIVPASLQMSKMPMVNVQRIFSKHINRRQQHLLAEAERERWEDADMDVDVDSVSATIAPTPAPYQPVTLPLPGQGRPLYPTPTTARHMSDSQKRLRNRLLVTITDPRLIEHYRTCVASLNLRAFQLPSETSPGPEYPLSSIAASSADVDSTLASYSLLAILTKSFVKYLVKEALEVSTRDKDLGLTWMHQNHIRDVGLALAGHPTTASRRSKAATTLGGAGATGGGEEVASRGRGRAKDKEKVKLQTTRVLTPMHVMAGVVSGYVKAGSMSLAPSSTASAALGLSSSAVGPSRYVPGATSSPQSISNILSGSFRPAHGPYSSTTISSLPSQERMATAVAVFGCLARLGIGVDGFDLDLGLGSSGSRRDSF</sequence>
<dbReference type="PROSITE" id="PS51321">
    <property type="entry name" value="TFIIS_CENTRAL"/>
    <property type="match status" value="1"/>
</dbReference>
<dbReference type="InterPro" id="IPR017923">
    <property type="entry name" value="TFIIS_N"/>
</dbReference>
<feature type="domain" description="TFIIS central" evidence="9">
    <location>
        <begin position="96"/>
        <end position="209"/>
    </location>
</feature>
<evidence type="ECO:0000259" key="9">
    <source>
        <dbReference type="PROSITE" id="PS51321"/>
    </source>
</evidence>
<dbReference type="PANTHER" id="PTHR11477:SF0">
    <property type="entry name" value="IP08861P-RELATED"/>
    <property type="match status" value="1"/>
</dbReference>
<comment type="caution">
    <text evidence="10">The sequence shown here is derived from an EMBL/GenBank/DDBJ whole genome shotgun (WGS) entry which is preliminary data.</text>
</comment>
<dbReference type="GO" id="GO:0006362">
    <property type="term" value="P:transcription elongation by RNA polymerase I"/>
    <property type="evidence" value="ECO:0007669"/>
    <property type="project" value="TreeGrafter"/>
</dbReference>
<dbReference type="PROSITE" id="PS51319">
    <property type="entry name" value="TFIIS_N"/>
    <property type="match status" value="1"/>
</dbReference>
<keyword evidence="2" id="KW-0863">Zinc-finger</keyword>
<evidence type="ECO:0000256" key="5">
    <source>
        <dbReference type="PROSITE-ProRule" id="PRU00376"/>
    </source>
</evidence>
<dbReference type="InterPro" id="IPR055129">
    <property type="entry name" value="YEATS_dom"/>
</dbReference>
<dbReference type="GO" id="GO:0000977">
    <property type="term" value="F:RNA polymerase II transcription regulatory region sequence-specific DNA binding"/>
    <property type="evidence" value="ECO:0007669"/>
    <property type="project" value="TreeGrafter"/>
</dbReference>
<feature type="domain" description="TFIIS N-terminal" evidence="8">
    <location>
        <begin position="1"/>
        <end position="47"/>
    </location>
</feature>
<evidence type="ECO:0000256" key="1">
    <source>
        <dbReference type="ARBA" id="ARBA00022723"/>
    </source>
</evidence>
<dbReference type="FunFam" id="1.10.472.30:FF:000003">
    <property type="entry name" value="Transcription elongation factor S-II"/>
    <property type="match status" value="1"/>
</dbReference>
<feature type="region of interest" description="Disordered" evidence="6">
    <location>
        <begin position="809"/>
        <end position="832"/>
    </location>
</feature>
<dbReference type="GO" id="GO:0008270">
    <property type="term" value="F:zinc ion binding"/>
    <property type="evidence" value="ECO:0007669"/>
    <property type="project" value="UniProtKB-KW"/>
</dbReference>
<evidence type="ECO:0000313" key="10">
    <source>
        <dbReference type="EMBL" id="KAF5343526.1"/>
    </source>
</evidence>
<feature type="region of interest" description="Disordered" evidence="6">
    <location>
        <begin position="870"/>
        <end position="892"/>
    </location>
</feature>
<evidence type="ECO:0000256" key="3">
    <source>
        <dbReference type="ARBA" id="ARBA00022833"/>
    </source>
</evidence>
<keyword evidence="4 5" id="KW-0539">Nucleus</keyword>
<dbReference type="GO" id="GO:0031440">
    <property type="term" value="P:regulation of mRNA 3'-end processing"/>
    <property type="evidence" value="ECO:0007669"/>
    <property type="project" value="TreeGrafter"/>
</dbReference>
<proteinExistence type="predicted"/>
<reference evidence="10 11" key="1">
    <citation type="journal article" date="2020" name="ISME J.">
        <title>Uncovering the hidden diversity of litter-decomposition mechanisms in mushroom-forming fungi.</title>
        <authorList>
            <person name="Floudas D."/>
            <person name="Bentzer J."/>
            <person name="Ahren D."/>
            <person name="Johansson T."/>
            <person name="Persson P."/>
            <person name="Tunlid A."/>
        </authorList>
    </citation>
    <scope>NUCLEOTIDE SEQUENCE [LARGE SCALE GENOMIC DNA]</scope>
    <source>
        <strain evidence="10 11">CBS 291.85</strain>
    </source>
</reference>
<dbReference type="InterPro" id="IPR036575">
    <property type="entry name" value="TFIIS_cen_dom_sf"/>
</dbReference>
<dbReference type="PANTHER" id="PTHR11477">
    <property type="entry name" value="TRANSCRIPTION FACTOR S-II ZINC FINGER DOMAIN-CONTAINING PROTEIN"/>
    <property type="match status" value="1"/>
</dbReference>
<keyword evidence="1" id="KW-0479">Metal-binding</keyword>
<dbReference type="Gene3D" id="1.20.930.10">
    <property type="entry name" value="Conserved domain common to transcription factors TFIIS, elongin A, CRSP70"/>
    <property type="match status" value="1"/>
</dbReference>
<dbReference type="PROSITE" id="PS51037">
    <property type="entry name" value="YEATS"/>
    <property type="match status" value="1"/>
</dbReference>
<organism evidence="10 11">
    <name type="scientific">Tetrapyrgos nigripes</name>
    <dbReference type="NCBI Taxonomy" id="182062"/>
    <lineage>
        <taxon>Eukaryota</taxon>
        <taxon>Fungi</taxon>
        <taxon>Dikarya</taxon>
        <taxon>Basidiomycota</taxon>
        <taxon>Agaricomycotina</taxon>
        <taxon>Agaricomycetes</taxon>
        <taxon>Agaricomycetidae</taxon>
        <taxon>Agaricales</taxon>
        <taxon>Marasmiineae</taxon>
        <taxon>Marasmiaceae</taxon>
        <taxon>Tetrapyrgos</taxon>
    </lineage>
</organism>
<accession>A0A8H5FNQ7</accession>
<keyword evidence="11" id="KW-1185">Reference proteome</keyword>
<dbReference type="GO" id="GO:0001139">
    <property type="term" value="F:RNA polymerase II complex recruiting activity"/>
    <property type="evidence" value="ECO:0007669"/>
    <property type="project" value="TreeGrafter"/>
</dbReference>
<dbReference type="Pfam" id="PF07500">
    <property type="entry name" value="TFIIS_M"/>
    <property type="match status" value="1"/>
</dbReference>
<dbReference type="SUPFAM" id="SSF47676">
    <property type="entry name" value="Conserved domain common to transcription factors TFIIS, elongin A, CRSP70"/>
    <property type="match status" value="1"/>
</dbReference>
<evidence type="ECO:0000256" key="4">
    <source>
        <dbReference type="ARBA" id="ARBA00023242"/>
    </source>
</evidence>
<dbReference type="OrthoDB" id="1741717at2759"/>
<feature type="compositionally biased region" description="Basic and acidic residues" evidence="6">
    <location>
        <begin position="75"/>
        <end position="86"/>
    </location>
</feature>
<evidence type="ECO:0000313" key="11">
    <source>
        <dbReference type="Proteomes" id="UP000559256"/>
    </source>
</evidence>
<feature type="compositionally biased region" description="Low complexity" evidence="6">
    <location>
        <begin position="819"/>
        <end position="832"/>
    </location>
</feature>
<dbReference type="SUPFAM" id="SSF46942">
    <property type="entry name" value="Elongation factor TFIIS domain 2"/>
    <property type="match status" value="1"/>
</dbReference>
<feature type="compositionally biased region" description="Gly residues" evidence="6">
    <location>
        <begin position="1191"/>
        <end position="1200"/>
    </location>
</feature>
<dbReference type="Pfam" id="PF08711">
    <property type="entry name" value="Med26"/>
    <property type="match status" value="1"/>
</dbReference>
<feature type="region of interest" description="Disordered" evidence="6">
    <location>
        <begin position="674"/>
        <end position="767"/>
    </location>
</feature>
<evidence type="ECO:0000256" key="2">
    <source>
        <dbReference type="ARBA" id="ARBA00022771"/>
    </source>
</evidence>
<dbReference type="Proteomes" id="UP000559256">
    <property type="component" value="Unassembled WGS sequence"/>
</dbReference>
<evidence type="ECO:0000259" key="7">
    <source>
        <dbReference type="PROSITE" id="PS51037"/>
    </source>
</evidence>
<dbReference type="InterPro" id="IPR035441">
    <property type="entry name" value="TFIIS/LEDGF_dom_sf"/>
</dbReference>
<dbReference type="Gene3D" id="2.60.40.1970">
    <property type="entry name" value="YEATS domain"/>
    <property type="match status" value="1"/>
</dbReference>
<dbReference type="GO" id="GO:0031564">
    <property type="term" value="P:transcription antitermination"/>
    <property type="evidence" value="ECO:0007669"/>
    <property type="project" value="TreeGrafter"/>
</dbReference>